<dbReference type="AlphaFoldDB" id="A0AAU4JX84"/>
<dbReference type="EMBL" id="CP108021">
    <property type="protein sequence ID" value="WUM18429.1"/>
    <property type="molecule type" value="Genomic_DNA"/>
</dbReference>
<gene>
    <name evidence="2" type="ORF">OG579_11755</name>
</gene>
<name>A0AAU4JX84_9NOCA</name>
<reference evidence="2 3" key="1">
    <citation type="submission" date="2022-10" db="EMBL/GenBank/DDBJ databases">
        <title>The complete genomes of actinobacterial strains from the NBC collection.</title>
        <authorList>
            <person name="Joergensen T.S."/>
            <person name="Alvarez Arevalo M."/>
            <person name="Sterndorff E.B."/>
            <person name="Faurdal D."/>
            <person name="Vuksanovic O."/>
            <person name="Mourched A.-S."/>
            <person name="Charusanti P."/>
            <person name="Shaw S."/>
            <person name="Blin K."/>
            <person name="Weber T."/>
        </authorList>
    </citation>
    <scope>NUCLEOTIDE SEQUENCE [LARGE SCALE GENOMIC DNA]</scope>
    <source>
        <strain evidence="2 3">NBC_00319</strain>
    </source>
</reference>
<sequence>MRTRFRSLVAAVAVTAAALTGGALAAAPASAAPPKDIPKLSVYSDNIGAFGDHDFCRGAFNVRLSSPKRGVTRVTLTSFGFTGNGVGWAKNPKCKLLIGTNFTSAIAFNREDFFPVVFGTKRGEKATHDIATGSGLVQLGLVPYAANSPVRVFQGYGSGYYYVAP</sequence>
<dbReference type="RefSeq" id="WP_328856075.1">
    <property type="nucleotide sequence ID" value="NZ_CP108021.1"/>
</dbReference>
<feature type="signal peptide" evidence="1">
    <location>
        <begin position="1"/>
        <end position="25"/>
    </location>
</feature>
<protein>
    <submittedName>
        <fullName evidence="2">Enoyl-CoA hydratase</fullName>
    </submittedName>
</protein>
<organism evidence="2 3">
    <name type="scientific">Williamsia herbipolensis</name>
    <dbReference type="NCBI Taxonomy" id="1603258"/>
    <lineage>
        <taxon>Bacteria</taxon>
        <taxon>Bacillati</taxon>
        <taxon>Actinomycetota</taxon>
        <taxon>Actinomycetes</taxon>
        <taxon>Mycobacteriales</taxon>
        <taxon>Nocardiaceae</taxon>
        <taxon>Williamsia</taxon>
    </lineage>
</organism>
<keyword evidence="1" id="KW-0732">Signal</keyword>
<feature type="chain" id="PRO_5043861652" evidence="1">
    <location>
        <begin position="26"/>
        <end position="165"/>
    </location>
</feature>
<keyword evidence="3" id="KW-1185">Reference proteome</keyword>
<dbReference type="Proteomes" id="UP001432128">
    <property type="component" value="Chromosome"/>
</dbReference>
<proteinExistence type="predicted"/>
<evidence type="ECO:0000256" key="1">
    <source>
        <dbReference type="SAM" id="SignalP"/>
    </source>
</evidence>
<evidence type="ECO:0000313" key="3">
    <source>
        <dbReference type="Proteomes" id="UP001432128"/>
    </source>
</evidence>
<dbReference type="KEGG" id="whr:OG579_11755"/>
<accession>A0AAU4JX84</accession>
<evidence type="ECO:0000313" key="2">
    <source>
        <dbReference type="EMBL" id="WUM18429.1"/>
    </source>
</evidence>